<proteinExistence type="predicted"/>
<sequence>MAERKHVLNLVFSMAIGGILGGMGNYLMIPEEANASLLRSLLLGIVAAGVLPLFLKMISSNLIDHDNSPGRFKKYLTVAAFSILTGVFADVFLRGIYGKVFHVLEDKIEEQDNEIARVGFINDVLLDAVKDPKKPPSSPQYLDYIKDNYQLNNEQLKLYSEILSAPVQSYTGSDLTPEKQAQIKALADKNLIRTKELNNEFLISGMPMELNTINNEQ</sequence>
<dbReference type="Proteomes" id="UP000199534">
    <property type="component" value="Unassembled WGS sequence"/>
</dbReference>
<evidence type="ECO:0000313" key="4">
    <source>
        <dbReference type="Proteomes" id="UP000199534"/>
    </source>
</evidence>
<dbReference type="OrthoDB" id="2084204at2"/>
<accession>A0A1I6HFN0</accession>
<organism evidence="3 4">
    <name type="scientific">Robiginitalea myxolifaciens</name>
    <dbReference type="NCBI Taxonomy" id="400055"/>
    <lineage>
        <taxon>Bacteria</taxon>
        <taxon>Pseudomonadati</taxon>
        <taxon>Bacteroidota</taxon>
        <taxon>Flavobacteriia</taxon>
        <taxon>Flavobacteriales</taxon>
        <taxon>Flavobacteriaceae</taxon>
        <taxon>Robiginitalea</taxon>
    </lineage>
</organism>
<dbReference type="Pfam" id="PF20303">
    <property type="entry name" value="YLATT"/>
    <property type="match status" value="1"/>
</dbReference>
<feature type="transmembrane region" description="Helical" evidence="1">
    <location>
        <begin position="75"/>
        <end position="97"/>
    </location>
</feature>
<feature type="transmembrane region" description="Helical" evidence="1">
    <location>
        <begin position="7"/>
        <end position="29"/>
    </location>
</feature>
<dbReference type="EMBL" id="FOYQ01000002">
    <property type="protein sequence ID" value="SFR53150.1"/>
    <property type="molecule type" value="Genomic_DNA"/>
</dbReference>
<keyword evidence="4" id="KW-1185">Reference proteome</keyword>
<name>A0A1I6HFN0_9FLAO</name>
<keyword evidence="1" id="KW-0812">Transmembrane</keyword>
<evidence type="ECO:0000313" key="3">
    <source>
        <dbReference type="EMBL" id="SFR53150.1"/>
    </source>
</evidence>
<feature type="transmembrane region" description="Helical" evidence="1">
    <location>
        <begin position="35"/>
        <end position="55"/>
    </location>
</feature>
<dbReference type="AlphaFoldDB" id="A0A1I6HFN0"/>
<dbReference type="RefSeq" id="WP_092983079.1">
    <property type="nucleotide sequence ID" value="NZ_FOYQ01000002.1"/>
</dbReference>
<dbReference type="STRING" id="400055.SAMN04490243_2678"/>
<keyword evidence="1" id="KW-1133">Transmembrane helix</keyword>
<feature type="domain" description="YEATS-Like-Associating Three TM" evidence="2">
    <location>
        <begin position="6"/>
        <end position="111"/>
    </location>
</feature>
<gene>
    <name evidence="3" type="ORF">SAMN04490243_2678</name>
</gene>
<keyword evidence="1" id="KW-0472">Membrane</keyword>
<dbReference type="InterPro" id="IPR046890">
    <property type="entry name" value="YLATT"/>
</dbReference>
<protein>
    <recommendedName>
        <fullName evidence="2">YEATS-Like-Associating Three TM domain-containing protein</fullName>
    </recommendedName>
</protein>
<evidence type="ECO:0000256" key="1">
    <source>
        <dbReference type="SAM" id="Phobius"/>
    </source>
</evidence>
<evidence type="ECO:0000259" key="2">
    <source>
        <dbReference type="Pfam" id="PF20303"/>
    </source>
</evidence>
<reference evidence="3 4" key="1">
    <citation type="submission" date="2016-10" db="EMBL/GenBank/DDBJ databases">
        <authorList>
            <person name="de Groot N.N."/>
        </authorList>
    </citation>
    <scope>NUCLEOTIDE SEQUENCE [LARGE SCALE GENOMIC DNA]</scope>
    <source>
        <strain evidence="3 4">DSM 21019</strain>
    </source>
</reference>